<feature type="transmembrane region" description="Helical" evidence="1">
    <location>
        <begin position="29"/>
        <end position="47"/>
    </location>
</feature>
<keyword evidence="1" id="KW-1133">Transmembrane helix</keyword>
<comment type="caution">
    <text evidence="3">The sequence shown here is derived from an EMBL/GenBank/DDBJ whole genome shotgun (WGS) entry which is preliminary data.</text>
</comment>
<feature type="transmembrane region" description="Helical" evidence="1">
    <location>
        <begin position="7"/>
        <end position="23"/>
    </location>
</feature>
<feature type="transmembrane region" description="Helical" evidence="1">
    <location>
        <begin position="153"/>
        <end position="173"/>
    </location>
</feature>
<feature type="transmembrane region" description="Helical" evidence="1">
    <location>
        <begin position="257"/>
        <end position="277"/>
    </location>
</feature>
<keyword evidence="3" id="KW-0808">Transferase</keyword>
<accession>A0ABT6WII3</accession>
<dbReference type="InterPro" id="IPR029787">
    <property type="entry name" value="Nucleotide_cyclase"/>
</dbReference>
<dbReference type="InterPro" id="IPR043128">
    <property type="entry name" value="Rev_trsase/Diguanyl_cyclase"/>
</dbReference>
<keyword evidence="1" id="KW-0472">Membrane</keyword>
<keyword evidence="1" id="KW-0812">Transmembrane</keyword>
<name>A0ABT6WII3_9ACTN</name>
<evidence type="ECO:0000256" key="1">
    <source>
        <dbReference type="SAM" id="Phobius"/>
    </source>
</evidence>
<evidence type="ECO:0000313" key="4">
    <source>
        <dbReference type="Proteomes" id="UP001241758"/>
    </source>
</evidence>
<evidence type="ECO:0000259" key="2">
    <source>
        <dbReference type="PROSITE" id="PS50887"/>
    </source>
</evidence>
<dbReference type="SUPFAM" id="SSF55073">
    <property type="entry name" value="Nucleotide cyclase"/>
    <property type="match status" value="1"/>
</dbReference>
<feature type="transmembrane region" description="Helical" evidence="1">
    <location>
        <begin position="283"/>
        <end position="303"/>
    </location>
</feature>
<dbReference type="EMBL" id="JASCTH010000007">
    <property type="protein sequence ID" value="MDI6099542.1"/>
    <property type="molecule type" value="Genomic_DNA"/>
</dbReference>
<feature type="transmembrane region" description="Helical" evidence="1">
    <location>
        <begin position="185"/>
        <end position="207"/>
    </location>
</feature>
<dbReference type="PANTHER" id="PTHR45138:SF9">
    <property type="entry name" value="DIGUANYLATE CYCLASE DGCM-RELATED"/>
    <property type="match status" value="1"/>
</dbReference>
<dbReference type="SMART" id="SM00267">
    <property type="entry name" value="GGDEF"/>
    <property type="match status" value="1"/>
</dbReference>
<protein>
    <submittedName>
        <fullName evidence="3">GGDEF domain-containing protein</fullName>
        <ecNumber evidence="3">2.7.7.65</ecNumber>
    </submittedName>
</protein>
<feature type="transmembrane region" description="Helical" evidence="1">
    <location>
        <begin position="123"/>
        <end position="147"/>
    </location>
</feature>
<dbReference type="PROSITE" id="PS50887">
    <property type="entry name" value="GGDEF"/>
    <property type="match status" value="1"/>
</dbReference>
<proteinExistence type="predicted"/>
<organism evidence="3 4">
    <name type="scientific">Actinoplanes sandaracinus</name>
    <dbReference type="NCBI Taxonomy" id="3045177"/>
    <lineage>
        <taxon>Bacteria</taxon>
        <taxon>Bacillati</taxon>
        <taxon>Actinomycetota</taxon>
        <taxon>Actinomycetes</taxon>
        <taxon>Micromonosporales</taxon>
        <taxon>Micromonosporaceae</taxon>
        <taxon>Actinoplanes</taxon>
    </lineage>
</organism>
<dbReference type="InterPro" id="IPR050469">
    <property type="entry name" value="Diguanylate_Cyclase"/>
</dbReference>
<dbReference type="Pfam" id="PF00990">
    <property type="entry name" value="GGDEF"/>
    <property type="match status" value="1"/>
</dbReference>
<evidence type="ECO:0000313" key="3">
    <source>
        <dbReference type="EMBL" id="MDI6099542.1"/>
    </source>
</evidence>
<dbReference type="CDD" id="cd01949">
    <property type="entry name" value="GGDEF"/>
    <property type="match status" value="1"/>
</dbReference>
<feature type="transmembrane region" description="Helical" evidence="1">
    <location>
        <begin position="219"/>
        <end position="236"/>
    </location>
</feature>
<dbReference type="PANTHER" id="PTHR45138">
    <property type="entry name" value="REGULATORY COMPONENTS OF SENSORY TRANSDUCTION SYSTEM"/>
    <property type="match status" value="1"/>
</dbReference>
<reference evidence="3 4" key="1">
    <citation type="submission" date="2023-05" db="EMBL/GenBank/DDBJ databases">
        <title>Actinoplanes sp. NEAU-A12 genome sequencing.</title>
        <authorList>
            <person name="Wang Z.-S."/>
        </authorList>
    </citation>
    <scope>NUCLEOTIDE SEQUENCE [LARGE SCALE GENOMIC DNA]</scope>
    <source>
        <strain evidence="3 4">NEAU-A12</strain>
    </source>
</reference>
<dbReference type="EC" id="2.7.7.65" evidence="3"/>
<keyword evidence="3" id="KW-0548">Nucleotidyltransferase</keyword>
<feature type="domain" description="GGDEF" evidence="2">
    <location>
        <begin position="349"/>
        <end position="471"/>
    </location>
</feature>
<dbReference type="Gene3D" id="3.30.70.270">
    <property type="match status" value="1"/>
</dbReference>
<dbReference type="Proteomes" id="UP001241758">
    <property type="component" value="Unassembled WGS sequence"/>
</dbReference>
<feature type="transmembrane region" description="Helical" evidence="1">
    <location>
        <begin position="93"/>
        <end position="111"/>
    </location>
</feature>
<dbReference type="GO" id="GO:0052621">
    <property type="term" value="F:diguanylate cyclase activity"/>
    <property type="evidence" value="ECO:0007669"/>
    <property type="project" value="UniProtKB-EC"/>
</dbReference>
<feature type="transmembrane region" description="Helical" evidence="1">
    <location>
        <begin position="59"/>
        <end position="81"/>
    </location>
</feature>
<dbReference type="RefSeq" id="WP_282759780.1">
    <property type="nucleotide sequence ID" value="NZ_JASCTH010000007.1"/>
</dbReference>
<dbReference type="NCBIfam" id="TIGR00254">
    <property type="entry name" value="GGDEF"/>
    <property type="match status" value="1"/>
</dbReference>
<sequence>MSPWQFRAYLAAGTFLALLYILGGEVTRAVVYGTAGVCAWAAILTGVRRQRPRPAAAWWLILAAVQASTTGDLVMGLRTWLFPDSTGLLGAESMIYLLSYPLLAAALTAIVRSRSEGRDRGVAIDSAIVACALGLPLWLVAVAPVLSEPGQPVGILLLRLAFPLGDVALLTLLARLLAGGGTRNVSLCLLLAAVCGWLAGDVVNAVLAERGALETYWGGALYCLSYTAFGAAALHPSMPGLTTAAGAPASRLTTRRLTVLAGLSLLAPVLLLGQALTGRQVQAVPVGVACVVLFLLVVARMAGLTRQVERQARELADLAARDGLTGVGNRRAWDVRLLSAVTAAHRTGQPLTVALLDLDHFKRFNDTYGHQAGDHLLKGAAAAWLDVLRRDDVLYRYGGEEFGLILPGAGGDDALRLVERLGEVVPSGQSFSAGIASLDGAETPDDLVARADAALYRAKADGRARARLATAA</sequence>
<dbReference type="InterPro" id="IPR000160">
    <property type="entry name" value="GGDEF_dom"/>
</dbReference>
<keyword evidence="4" id="KW-1185">Reference proteome</keyword>
<gene>
    <name evidence="3" type="ORF">QLQ12_13140</name>
</gene>